<dbReference type="SUPFAM" id="SSF52540">
    <property type="entry name" value="P-loop containing nucleoside triphosphate hydrolases"/>
    <property type="match status" value="1"/>
</dbReference>
<dbReference type="InterPro" id="IPR017871">
    <property type="entry name" value="ABC_transporter-like_CS"/>
</dbReference>
<keyword evidence="5" id="KW-0132">Cell division</keyword>
<organism evidence="5">
    <name type="scientific">bioreactor metagenome</name>
    <dbReference type="NCBI Taxonomy" id="1076179"/>
    <lineage>
        <taxon>unclassified sequences</taxon>
        <taxon>metagenomes</taxon>
        <taxon>ecological metagenomes</taxon>
    </lineage>
</organism>
<dbReference type="SMART" id="SM00382">
    <property type="entry name" value="AAA"/>
    <property type="match status" value="1"/>
</dbReference>
<keyword evidence="2" id="KW-0547">Nucleotide-binding</keyword>
<reference evidence="5" key="1">
    <citation type="submission" date="2019-08" db="EMBL/GenBank/DDBJ databases">
        <authorList>
            <person name="Kucharzyk K."/>
            <person name="Murdoch R.W."/>
            <person name="Higgins S."/>
            <person name="Loffler F."/>
        </authorList>
    </citation>
    <scope>NUCLEOTIDE SEQUENCE</scope>
</reference>
<dbReference type="InterPro" id="IPR003593">
    <property type="entry name" value="AAA+_ATPase"/>
</dbReference>
<dbReference type="GO" id="GO:0005524">
    <property type="term" value="F:ATP binding"/>
    <property type="evidence" value="ECO:0007669"/>
    <property type="project" value="UniProtKB-KW"/>
</dbReference>
<dbReference type="FunFam" id="3.40.50.300:FF:000056">
    <property type="entry name" value="Cell division ATP-binding protein FtsE"/>
    <property type="match status" value="1"/>
</dbReference>
<dbReference type="EMBL" id="VSSQ01000386">
    <property type="protein sequence ID" value="MPL93245.1"/>
    <property type="molecule type" value="Genomic_DNA"/>
</dbReference>
<dbReference type="InterPro" id="IPR015854">
    <property type="entry name" value="ABC_transpr_LolD-like"/>
</dbReference>
<dbReference type="InterPro" id="IPR027417">
    <property type="entry name" value="P-loop_NTPase"/>
</dbReference>
<dbReference type="InterPro" id="IPR003439">
    <property type="entry name" value="ABC_transporter-like_ATP-bd"/>
</dbReference>
<protein>
    <submittedName>
        <fullName evidence="5">Cell division ATP-binding protein FtsE</fullName>
    </submittedName>
</protein>
<sequence length="231" mass="26142">MDIRLAGVTKVFEPDIVALEDIYLSIDKGEFVYLVGTTGSGKTTLLRLISREYLPTRGQITVGDVNLRKIGRGRLPFYRRDVGVVFQDYKLLPNLTVFENVAFVLEAMGIPPRVVQNRANEVIDQVGLWRRRFLKPPQLSGGEQQRVAIARAMANSPSIFLADEPTGNLDLRTSEEIMRLLLSINAAGTTVLVATHDQYLVDAYRQRLVELHNGRLKRDERRGRYFIDGEL</sequence>
<dbReference type="GO" id="GO:0005886">
    <property type="term" value="C:plasma membrane"/>
    <property type="evidence" value="ECO:0007669"/>
    <property type="project" value="UniProtKB-ARBA"/>
</dbReference>
<dbReference type="Pfam" id="PF00005">
    <property type="entry name" value="ABC_tran"/>
    <property type="match status" value="1"/>
</dbReference>
<keyword evidence="5" id="KW-0131">Cell cycle</keyword>
<keyword evidence="3 5" id="KW-0067">ATP-binding</keyword>
<comment type="similarity">
    <text evidence="1">Belongs to the ABC transporter superfamily.</text>
</comment>
<evidence type="ECO:0000313" key="5">
    <source>
        <dbReference type="EMBL" id="MPL93245.1"/>
    </source>
</evidence>
<evidence type="ECO:0000256" key="1">
    <source>
        <dbReference type="ARBA" id="ARBA00005417"/>
    </source>
</evidence>
<dbReference type="GO" id="GO:0051301">
    <property type="term" value="P:cell division"/>
    <property type="evidence" value="ECO:0007669"/>
    <property type="project" value="UniProtKB-KW"/>
</dbReference>
<evidence type="ECO:0000256" key="2">
    <source>
        <dbReference type="ARBA" id="ARBA00022741"/>
    </source>
</evidence>
<dbReference type="PROSITE" id="PS00211">
    <property type="entry name" value="ABC_TRANSPORTER_1"/>
    <property type="match status" value="1"/>
</dbReference>
<dbReference type="Gene3D" id="3.40.50.300">
    <property type="entry name" value="P-loop containing nucleotide triphosphate hydrolases"/>
    <property type="match status" value="1"/>
</dbReference>
<dbReference type="PROSITE" id="PS50893">
    <property type="entry name" value="ABC_TRANSPORTER_2"/>
    <property type="match status" value="1"/>
</dbReference>
<dbReference type="PANTHER" id="PTHR24220:SF470">
    <property type="entry name" value="CELL DIVISION ATP-BINDING PROTEIN FTSE"/>
    <property type="match status" value="1"/>
</dbReference>
<dbReference type="AlphaFoldDB" id="A0A644VPG5"/>
<evidence type="ECO:0000256" key="3">
    <source>
        <dbReference type="ARBA" id="ARBA00022840"/>
    </source>
</evidence>
<evidence type="ECO:0000259" key="4">
    <source>
        <dbReference type="PROSITE" id="PS50893"/>
    </source>
</evidence>
<accession>A0A644VPG5</accession>
<comment type="caution">
    <text evidence="5">The sequence shown here is derived from an EMBL/GenBank/DDBJ whole genome shotgun (WGS) entry which is preliminary data.</text>
</comment>
<proteinExistence type="inferred from homology"/>
<name>A0A644VPG5_9ZZZZ</name>
<feature type="domain" description="ABC transporter" evidence="4">
    <location>
        <begin position="3"/>
        <end position="231"/>
    </location>
</feature>
<dbReference type="GO" id="GO:0022857">
    <property type="term" value="F:transmembrane transporter activity"/>
    <property type="evidence" value="ECO:0007669"/>
    <property type="project" value="TreeGrafter"/>
</dbReference>
<gene>
    <name evidence="5" type="primary">ftsE_9</name>
    <name evidence="5" type="ORF">SDC9_39371</name>
</gene>
<dbReference type="GO" id="GO:0016887">
    <property type="term" value="F:ATP hydrolysis activity"/>
    <property type="evidence" value="ECO:0007669"/>
    <property type="project" value="InterPro"/>
</dbReference>
<dbReference type="PANTHER" id="PTHR24220">
    <property type="entry name" value="IMPORT ATP-BINDING PROTEIN"/>
    <property type="match status" value="1"/>
</dbReference>